<evidence type="ECO:0000313" key="2">
    <source>
        <dbReference type="Proteomes" id="UP000010469"/>
    </source>
</evidence>
<dbReference type="Proteomes" id="UP000010469">
    <property type="component" value="Chromosome"/>
</dbReference>
<keyword evidence="2" id="KW-1185">Reference proteome</keyword>
<dbReference type="STRING" id="1056495.Calag_0733"/>
<sequence length="119" mass="13762">MEEKIDEVFLIKVSSINDLARLASSMAAHMILMPIYRLMKNGKSTYFVQATYKDYYKYYGVPLVYYCEIAEDLNPEKAKYVLIRTDETGEKVEVSDKIKPGWIAIPIINIEEIPKFLPS</sequence>
<organism evidence="1 2">
    <name type="scientific">Caldisphaera lagunensis (strain DSM 15908 / JCM 11604 / ANMR 0165 / IC-154)</name>
    <dbReference type="NCBI Taxonomy" id="1056495"/>
    <lineage>
        <taxon>Archaea</taxon>
        <taxon>Thermoproteota</taxon>
        <taxon>Thermoprotei</taxon>
        <taxon>Acidilobales</taxon>
        <taxon>Caldisphaeraceae</taxon>
        <taxon>Caldisphaera</taxon>
    </lineage>
</organism>
<dbReference type="AlphaFoldDB" id="L0ABG5"/>
<dbReference type="eggNOG" id="arCOG04275">
    <property type="taxonomic scope" value="Archaea"/>
</dbReference>
<name>L0ABG5_CALLD</name>
<accession>L0ABG5</accession>
<dbReference type="EMBL" id="CP003378">
    <property type="protein sequence ID" value="AFZ70477.1"/>
    <property type="molecule type" value="Genomic_DNA"/>
</dbReference>
<dbReference type="HOGENOM" id="CLU_168009_0_0_2"/>
<dbReference type="GeneID" id="14211993"/>
<dbReference type="KEGG" id="clg:Calag_0733"/>
<protein>
    <recommendedName>
        <fullName evidence="3">Cren protein</fullName>
    </recommendedName>
</protein>
<reference evidence="2" key="1">
    <citation type="submission" date="2012-03" db="EMBL/GenBank/DDBJ databases">
        <title>Complete genome of Caldisphaera lagunensis DSM 15908.</title>
        <authorList>
            <person name="Lucas S."/>
            <person name="Copeland A."/>
            <person name="Lapidus A."/>
            <person name="Glavina del Rio T."/>
            <person name="Dalin E."/>
            <person name="Tice H."/>
            <person name="Bruce D."/>
            <person name="Goodwin L."/>
            <person name="Pitluck S."/>
            <person name="Peters L."/>
            <person name="Mikhailova N."/>
            <person name="Teshima H."/>
            <person name="Kyrpides N."/>
            <person name="Mavromatis K."/>
            <person name="Ivanova N."/>
            <person name="Brettin T."/>
            <person name="Detter J.C."/>
            <person name="Han C."/>
            <person name="Larimer F."/>
            <person name="Land M."/>
            <person name="Hauser L."/>
            <person name="Markowitz V."/>
            <person name="Cheng J.-F."/>
            <person name="Hugenholtz P."/>
            <person name="Woyke T."/>
            <person name="Wu D."/>
            <person name="Spring S."/>
            <person name="Schroeder M."/>
            <person name="Brambilla E."/>
            <person name="Klenk H.-P."/>
            <person name="Eisen J.A."/>
        </authorList>
    </citation>
    <scope>NUCLEOTIDE SEQUENCE [LARGE SCALE GENOMIC DNA]</scope>
    <source>
        <strain evidence="2">DSM 15908 / JCM 11604 / IC-154</strain>
    </source>
</reference>
<gene>
    <name evidence="1" type="ordered locus">Calag_0733</name>
</gene>
<evidence type="ECO:0008006" key="3">
    <source>
        <dbReference type="Google" id="ProtNLM"/>
    </source>
</evidence>
<evidence type="ECO:0000313" key="1">
    <source>
        <dbReference type="EMBL" id="AFZ70477.1"/>
    </source>
</evidence>
<dbReference type="RefSeq" id="WP_015232374.1">
    <property type="nucleotide sequence ID" value="NC_019791.1"/>
</dbReference>
<proteinExistence type="predicted"/>
<dbReference type="InParanoid" id="L0ABG5"/>